<comment type="similarity">
    <text evidence="2 7 8">Belongs to the dihydrofolate reductase family.</text>
</comment>
<proteinExistence type="inferred from homology"/>
<dbReference type="GO" id="GO:0005829">
    <property type="term" value="C:cytosol"/>
    <property type="evidence" value="ECO:0007669"/>
    <property type="project" value="TreeGrafter"/>
</dbReference>
<evidence type="ECO:0000256" key="4">
    <source>
        <dbReference type="ARBA" id="ARBA00022563"/>
    </source>
</evidence>
<dbReference type="GO" id="GO:0050661">
    <property type="term" value="F:NADP binding"/>
    <property type="evidence" value="ECO:0007669"/>
    <property type="project" value="InterPro"/>
</dbReference>
<evidence type="ECO:0000256" key="2">
    <source>
        <dbReference type="ARBA" id="ARBA00009539"/>
    </source>
</evidence>
<evidence type="ECO:0000313" key="11">
    <source>
        <dbReference type="Proteomes" id="UP000054314"/>
    </source>
</evidence>
<dbReference type="EC" id="1.5.1.3" evidence="3 7"/>
<feature type="domain" description="DHFR" evidence="9">
    <location>
        <begin position="1"/>
        <end position="161"/>
    </location>
</feature>
<dbReference type="EMBL" id="AXCZ01000097">
    <property type="protein sequence ID" value="KGM12317.1"/>
    <property type="molecule type" value="Genomic_DNA"/>
</dbReference>
<organism evidence="10 11">
    <name type="scientific">Cellulomonas bogoriensis 69B4 = DSM 16987</name>
    <dbReference type="NCBI Taxonomy" id="1386082"/>
    <lineage>
        <taxon>Bacteria</taxon>
        <taxon>Bacillati</taxon>
        <taxon>Actinomycetota</taxon>
        <taxon>Actinomycetes</taxon>
        <taxon>Micrococcales</taxon>
        <taxon>Cellulomonadaceae</taxon>
        <taxon>Cellulomonas</taxon>
    </lineage>
</organism>
<keyword evidence="6 7" id="KW-0560">Oxidoreductase</keyword>
<keyword evidence="5 7" id="KW-0521">NADP</keyword>
<keyword evidence="11" id="KW-1185">Reference proteome</keyword>
<evidence type="ECO:0000256" key="6">
    <source>
        <dbReference type="ARBA" id="ARBA00023002"/>
    </source>
</evidence>
<dbReference type="CDD" id="cd00209">
    <property type="entry name" value="DHFR"/>
    <property type="match status" value="1"/>
</dbReference>
<dbReference type="Pfam" id="PF00186">
    <property type="entry name" value="DHFR_1"/>
    <property type="match status" value="1"/>
</dbReference>
<dbReference type="PANTHER" id="PTHR48069:SF3">
    <property type="entry name" value="DIHYDROFOLATE REDUCTASE"/>
    <property type="match status" value="1"/>
</dbReference>
<evidence type="ECO:0000256" key="8">
    <source>
        <dbReference type="RuleBase" id="RU004474"/>
    </source>
</evidence>
<gene>
    <name evidence="10" type="ORF">N869_00220</name>
</gene>
<dbReference type="GO" id="GO:0004146">
    <property type="term" value="F:dihydrofolate reductase activity"/>
    <property type="evidence" value="ECO:0007669"/>
    <property type="project" value="UniProtKB-EC"/>
</dbReference>
<dbReference type="PANTHER" id="PTHR48069">
    <property type="entry name" value="DIHYDROFOLATE REDUCTASE"/>
    <property type="match status" value="1"/>
</dbReference>
<dbReference type="UniPathway" id="UPA00077">
    <property type="reaction ID" value="UER00158"/>
</dbReference>
<dbReference type="GO" id="GO:0006730">
    <property type="term" value="P:one-carbon metabolic process"/>
    <property type="evidence" value="ECO:0007669"/>
    <property type="project" value="UniProtKB-KW"/>
</dbReference>
<comment type="function">
    <text evidence="7">Key enzyme in folate metabolism. Catalyzes an essential reaction for de novo glycine and purine synthesis, and for DNA precursor synthesis.</text>
</comment>
<dbReference type="InterPro" id="IPR012259">
    <property type="entry name" value="DHFR"/>
</dbReference>
<sequence>MLSMIWGCSRSGVIGRDGQLPWHLPEDMKRFRDLTSGGTVVMGRRTWDSLPARVRPLPGRRNVVLSRSPAPVDGALLVPDLDAVLTLVGSDHAWVIGGGEVYRALLPRAARVEVTEVDVDVDGDTYAPALDEGWVVDSEDPDEGWHTSRTGLRYRFRTFVRTPRPGVRPQASRTADGR</sequence>
<evidence type="ECO:0000256" key="7">
    <source>
        <dbReference type="PIRNR" id="PIRNR000194"/>
    </source>
</evidence>
<dbReference type="GO" id="GO:0046654">
    <property type="term" value="P:tetrahydrofolate biosynthetic process"/>
    <property type="evidence" value="ECO:0007669"/>
    <property type="project" value="UniProtKB-UniPathway"/>
</dbReference>
<dbReference type="PRINTS" id="PR00070">
    <property type="entry name" value="DHFR"/>
</dbReference>
<dbReference type="GO" id="GO:0046452">
    <property type="term" value="P:dihydrofolate metabolic process"/>
    <property type="evidence" value="ECO:0007669"/>
    <property type="project" value="TreeGrafter"/>
</dbReference>
<accession>A0A0A0BXB3</accession>
<dbReference type="PIRSF" id="PIRSF000194">
    <property type="entry name" value="DHFR"/>
    <property type="match status" value="1"/>
</dbReference>
<dbReference type="PROSITE" id="PS00075">
    <property type="entry name" value="DHFR_1"/>
    <property type="match status" value="1"/>
</dbReference>
<dbReference type="InterPro" id="IPR024072">
    <property type="entry name" value="DHFR-like_dom_sf"/>
</dbReference>
<comment type="caution">
    <text evidence="10">The sequence shown here is derived from an EMBL/GenBank/DDBJ whole genome shotgun (WGS) entry which is preliminary data.</text>
</comment>
<dbReference type="Proteomes" id="UP000054314">
    <property type="component" value="Unassembled WGS sequence"/>
</dbReference>
<evidence type="ECO:0000256" key="1">
    <source>
        <dbReference type="ARBA" id="ARBA00004903"/>
    </source>
</evidence>
<keyword evidence="4 7" id="KW-0554">One-carbon metabolism</keyword>
<dbReference type="InterPro" id="IPR001796">
    <property type="entry name" value="DHFR_dom"/>
</dbReference>
<dbReference type="GO" id="GO:0046655">
    <property type="term" value="P:folic acid metabolic process"/>
    <property type="evidence" value="ECO:0007669"/>
    <property type="project" value="TreeGrafter"/>
</dbReference>
<evidence type="ECO:0000313" key="10">
    <source>
        <dbReference type="EMBL" id="KGM12317.1"/>
    </source>
</evidence>
<evidence type="ECO:0000256" key="3">
    <source>
        <dbReference type="ARBA" id="ARBA00012856"/>
    </source>
</evidence>
<evidence type="ECO:0000256" key="5">
    <source>
        <dbReference type="ARBA" id="ARBA00022857"/>
    </source>
</evidence>
<evidence type="ECO:0000259" key="9">
    <source>
        <dbReference type="PROSITE" id="PS51330"/>
    </source>
</evidence>
<dbReference type="PROSITE" id="PS51330">
    <property type="entry name" value="DHFR_2"/>
    <property type="match status" value="1"/>
</dbReference>
<dbReference type="SUPFAM" id="SSF53597">
    <property type="entry name" value="Dihydrofolate reductase-like"/>
    <property type="match status" value="1"/>
</dbReference>
<protein>
    <recommendedName>
        <fullName evidence="3 7">Dihydrofolate reductase</fullName>
        <ecNumber evidence="3 7">1.5.1.3</ecNumber>
    </recommendedName>
</protein>
<reference evidence="10 11" key="1">
    <citation type="submission" date="2013-08" db="EMBL/GenBank/DDBJ databases">
        <title>Genome sequencing of Cellulomonas bogoriensis 69B4.</title>
        <authorList>
            <person name="Chen F."/>
            <person name="Li Y."/>
            <person name="Wang G."/>
        </authorList>
    </citation>
    <scope>NUCLEOTIDE SEQUENCE [LARGE SCALE GENOMIC DNA]</scope>
    <source>
        <strain evidence="10 11">69B4</strain>
    </source>
</reference>
<comment type="catalytic activity">
    <reaction evidence="7">
        <text>(6S)-5,6,7,8-tetrahydrofolate + NADP(+) = 7,8-dihydrofolate + NADPH + H(+)</text>
        <dbReference type="Rhea" id="RHEA:15009"/>
        <dbReference type="ChEBI" id="CHEBI:15378"/>
        <dbReference type="ChEBI" id="CHEBI:57451"/>
        <dbReference type="ChEBI" id="CHEBI:57453"/>
        <dbReference type="ChEBI" id="CHEBI:57783"/>
        <dbReference type="ChEBI" id="CHEBI:58349"/>
        <dbReference type="EC" id="1.5.1.3"/>
    </reaction>
</comment>
<dbReference type="Gene3D" id="3.40.430.10">
    <property type="entry name" value="Dihydrofolate Reductase, subunit A"/>
    <property type="match status" value="1"/>
</dbReference>
<dbReference type="InterPro" id="IPR017925">
    <property type="entry name" value="DHFR_CS"/>
</dbReference>
<dbReference type="AlphaFoldDB" id="A0A0A0BXB3"/>
<comment type="pathway">
    <text evidence="1 7">Cofactor biosynthesis; tetrahydrofolate biosynthesis; 5,6,7,8-tetrahydrofolate from 7,8-dihydrofolate: step 1/1.</text>
</comment>
<name>A0A0A0BXB3_9CELL</name>